<protein>
    <submittedName>
        <fullName evidence="1">Uncharacterized protein</fullName>
    </submittedName>
</protein>
<name>A0ABU3FQP3_9ENTE</name>
<sequence length="77" mass="9211">MRTNGLKKFNENDSSLKDKKAKVLMYVQQLKYIFREDNLLKLSKEEQINALEKVALRTNAFRYALIIHDKDKMNRLH</sequence>
<reference evidence="1 2" key="1">
    <citation type="submission" date="2023-03" db="EMBL/GenBank/DDBJ databases">
        <authorList>
            <person name="Shen W."/>
            <person name="Cai J."/>
        </authorList>
    </citation>
    <scope>NUCLEOTIDE SEQUENCE [LARGE SCALE GENOMIC DNA]</scope>
    <source>
        <strain evidence="1 2">B101</strain>
    </source>
</reference>
<keyword evidence="2" id="KW-1185">Reference proteome</keyword>
<organism evidence="1 2">
    <name type="scientific">Enterococcus viikkiensis</name>
    <dbReference type="NCBI Taxonomy" id="930854"/>
    <lineage>
        <taxon>Bacteria</taxon>
        <taxon>Bacillati</taxon>
        <taxon>Bacillota</taxon>
        <taxon>Bacilli</taxon>
        <taxon>Lactobacillales</taxon>
        <taxon>Enterococcaceae</taxon>
        <taxon>Enterococcus</taxon>
    </lineage>
</organism>
<comment type="caution">
    <text evidence="1">The sequence shown here is derived from an EMBL/GenBank/DDBJ whole genome shotgun (WGS) entry which is preliminary data.</text>
</comment>
<proteinExistence type="predicted"/>
<dbReference type="EMBL" id="JARQBN010000011">
    <property type="protein sequence ID" value="MDT2828291.1"/>
    <property type="molecule type" value="Genomic_DNA"/>
</dbReference>
<dbReference type="RefSeq" id="WP_311819114.1">
    <property type="nucleotide sequence ID" value="NZ_JARQBN010000011.1"/>
</dbReference>
<dbReference type="Proteomes" id="UP001265301">
    <property type="component" value="Unassembled WGS sequence"/>
</dbReference>
<evidence type="ECO:0000313" key="2">
    <source>
        <dbReference type="Proteomes" id="UP001265301"/>
    </source>
</evidence>
<evidence type="ECO:0000313" key="1">
    <source>
        <dbReference type="EMBL" id="MDT2828291.1"/>
    </source>
</evidence>
<gene>
    <name evidence="1" type="ORF">P7H59_07430</name>
</gene>
<accession>A0ABU3FQP3</accession>